<keyword evidence="3" id="KW-0547">Nucleotide-binding</keyword>
<keyword evidence="6" id="KW-1185">Reference proteome</keyword>
<evidence type="ECO:0000256" key="3">
    <source>
        <dbReference type="PROSITE-ProRule" id="PRU00409"/>
    </source>
</evidence>
<dbReference type="Gene3D" id="3.30.1490.20">
    <property type="entry name" value="ATP-grasp fold, A domain"/>
    <property type="match status" value="1"/>
</dbReference>
<dbReference type="InterPro" id="IPR011095">
    <property type="entry name" value="Dala_Dala_lig_C"/>
</dbReference>
<evidence type="ECO:0000259" key="4">
    <source>
        <dbReference type="PROSITE" id="PS50975"/>
    </source>
</evidence>
<dbReference type="GO" id="GO:0046872">
    <property type="term" value="F:metal ion binding"/>
    <property type="evidence" value="ECO:0007669"/>
    <property type="project" value="InterPro"/>
</dbReference>
<protein>
    <recommendedName>
        <fullName evidence="4">ATP-grasp domain-containing protein</fullName>
    </recommendedName>
</protein>
<evidence type="ECO:0000256" key="2">
    <source>
        <dbReference type="ARBA" id="ARBA00022598"/>
    </source>
</evidence>
<comment type="caution">
    <text evidence="5">The sequence shown here is derived from an EMBL/GenBank/DDBJ whole genome shotgun (WGS) entry which is preliminary data.</text>
</comment>
<dbReference type="EMBL" id="MCFC01000021">
    <property type="protein sequence ID" value="ORY30211.1"/>
    <property type="molecule type" value="Genomic_DNA"/>
</dbReference>
<keyword evidence="2" id="KW-0436">Ligase</keyword>
<dbReference type="SUPFAM" id="SSF56059">
    <property type="entry name" value="Glutathione synthetase ATP-binding domain-like"/>
    <property type="match status" value="1"/>
</dbReference>
<dbReference type="PANTHER" id="PTHR23132:SF23">
    <property type="entry name" value="D-ALANINE--D-ALANINE LIGASE B"/>
    <property type="match status" value="1"/>
</dbReference>
<dbReference type="OrthoDB" id="422362at2759"/>
<feature type="domain" description="ATP-grasp" evidence="4">
    <location>
        <begin position="137"/>
        <end position="344"/>
    </location>
</feature>
<reference evidence="5 6" key="1">
    <citation type="submission" date="2016-07" db="EMBL/GenBank/DDBJ databases">
        <title>Pervasive Adenine N6-methylation of Active Genes in Fungi.</title>
        <authorList>
            <consortium name="DOE Joint Genome Institute"/>
            <person name="Mondo S.J."/>
            <person name="Dannebaum R.O."/>
            <person name="Kuo R.C."/>
            <person name="Labutti K."/>
            <person name="Haridas S."/>
            <person name="Kuo A."/>
            <person name="Salamov A."/>
            <person name="Ahrendt S.R."/>
            <person name="Lipzen A."/>
            <person name="Sullivan W."/>
            <person name="Andreopoulos W.B."/>
            <person name="Clum A."/>
            <person name="Lindquist E."/>
            <person name="Daum C."/>
            <person name="Ramamoorthy G.K."/>
            <person name="Gryganskyi A."/>
            <person name="Culley D."/>
            <person name="Magnuson J.K."/>
            <person name="James T.Y."/>
            <person name="O'Malley M.A."/>
            <person name="Stajich J.E."/>
            <person name="Spatafora J.W."/>
            <person name="Visel A."/>
            <person name="Grigoriev I.V."/>
        </authorList>
    </citation>
    <scope>NUCLEOTIDE SEQUENCE [LARGE SCALE GENOMIC DNA]</scope>
    <source>
        <strain evidence="5 6">68-887.2</strain>
    </source>
</reference>
<dbReference type="InParanoid" id="A0A1Y2B5U3"/>
<dbReference type="InterPro" id="IPR011761">
    <property type="entry name" value="ATP-grasp"/>
</dbReference>
<organism evidence="5 6">
    <name type="scientific">Naematelia encephala</name>
    <dbReference type="NCBI Taxonomy" id="71784"/>
    <lineage>
        <taxon>Eukaryota</taxon>
        <taxon>Fungi</taxon>
        <taxon>Dikarya</taxon>
        <taxon>Basidiomycota</taxon>
        <taxon>Agaricomycotina</taxon>
        <taxon>Tremellomycetes</taxon>
        <taxon>Tremellales</taxon>
        <taxon>Naemateliaceae</taxon>
        <taxon>Naematelia</taxon>
    </lineage>
</organism>
<name>A0A1Y2B5U3_9TREE</name>
<dbReference type="GO" id="GO:0005524">
    <property type="term" value="F:ATP binding"/>
    <property type="evidence" value="ECO:0007669"/>
    <property type="project" value="UniProtKB-UniRule"/>
</dbReference>
<dbReference type="STRING" id="71784.A0A1Y2B5U3"/>
<gene>
    <name evidence="5" type="ORF">BCR39DRAFT_529982</name>
</gene>
<dbReference type="PROSITE" id="PS50975">
    <property type="entry name" value="ATP_GRASP"/>
    <property type="match status" value="1"/>
</dbReference>
<keyword evidence="3" id="KW-0067">ATP-binding</keyword>
<dbReference type="Pfam" id="PF07478">
    <property type="entry name" value="Dala_Dala_lig_C"/>
    <property type="match status" value="1"/>
</dbReference>
<dbReference type="PANTHER" id="PTHR23132">
    <property type="entry name" value="D-ALANINE--D-ALANINE LIGASE"/>
    <property type="match status" value="1"/>
</dbReference>
<dbReference type="InterPro" id="IPR013815">
    <property type="entry name" value="ATP_grasp_subdomain_1"/>
</dbReference>
<proteinExistence type="inferred from homology"/>
<dbReference type="AlphaFoldDB" id="A0A1Y2B5U3"/>
<accession>A0A1Y2B5U3</accession>
<comment type="similarity">
    <text evidence="1">Belongs to the D-alanine--D-alanine ligase family.</text>
</comment>
<evidence type="ECO:0000313" key="5">
    <source>
        <dbReference type="EMBL" id="ORY30211.1"/>
    </source>
</evidence>
<dbReference type="Proteomes" id="UP000193986">
    <property type="component" value="Unassembled WGS sequence"/>
</dbReference>
<dbReference type="Gene3D" id="3.30.470.20">
    <property type="entry name" value="ATP-grasp fold, B domain"/>
    <property type="match status" value="1"/>
</dbReference>
<sequence length="377" mass="40976">MTKRVMSTLKIALLHQAAPQPAIGGVRKPMKPGGYADGCADIAHALQSIGETVITPHPNSSPSPIVDLDWSFPDTQSGILQALSLGTNLIWPNTSMHTRHPLVDLLPELEAKGVQIVGQNVGVVEEWDDKAWLNAWLSSQKGLEGWFPKAKLIKKGDATNWGGWGWPAIAKPVRGRGSHGVKRVSSEVEMEEAIEVLLKESDEVLVEEYLAGEEITVTVMPPGKYSVVGDKAKHWALPVVTRFDQINGVAPWNGTVPVSANSRVVTQTEHDTDPAYRTIQEKCELVASIGEATAPIRIDCRRLNESGGDFVLFDVNVKPNAGGPGRPGRDSQAALTTMAAEAIGWSWPEFAREIVRGARPPREILVPRVIRKLSQIS</sequence>
<evidence type="ECO:0000256" key="1">
    <source>
        <dbReference type="ARBA" id="ARBA00010871"/>
    </source>
</evidence>
<dbReference type="GO" id="GO:0008716">
    <property type="term" value="F:D-alanine-D-alanine ligase activity"/>
    <property type="evidence" value="ECO:0007669"/>
    <property type="project" value="InterPro"/>
</dbReference>
<evidence type="ECO:0000313" key="6">
    <source>
        <dbReference type="Proteomes" id="UP000193986"/>
    </source>
</evidence>